<evidence type="ECO:0000256" key="3">
    <source>
        <dbReference type="ARBA" id="ARBA00023125"/>
    </source>
</evidence>
<gene>
    <name evidence="5" type="ORF">SDC9_54055</name>
</gene>
<dbReference type="Gene3D" id="3.90.220.20">
    <property type="entry name" value="DNA methylase specificity domains"/>
    <property type="match status" value="2"/>
</dbReference>
<dbReference type="GO" id="GO:0003677">
    <property type="term" value="F:DNA binding"/>
    <property type="evidence" value="ECO:0007669"/>
    <property type="project" value="UniProtKB-KW"/>
</dbReference>
<dbReference type="CDD" id="cd17524">
    <property type="entry name" value="RMtype1_S_EcoUTORF5051P-TRD2-CR2_like"/>
    <property type="match status" value="1"/>
</dbReference>
<dbReference type="InterPro" id="IPR000055">
    <property type="entry name" value="Restrct_endonuc_typeI_TRD"/>
</dbReference>
<keyword evidence="2" id="KW-0680">Restriction system</keyword>
<dbReference type="AlphaFoldDB" id="A0A644WW89"/>
<dbReference type="CDD" id="cd17263">
    <property type="entry name" value="RMtype1_S_AbaB8300I-TRD1-CR1_like"/>
    <property type="match status" value="1"/>
</dbReference>
<evidence type="ECO:0000256" key="2">
    <source>
        <dbReference type="ARBA" id="ARBA00022747"/>
    </source>
</evidence>
<organism evidence="5">
    <name type="scientific">bioreactor metagenome</name>
    <dbReference type="NCBI Taxonomy" id="1076179"/>
    <lineage>
        <taxon>unclassified sequences</taxon>
        <taxon>metagenomes</taxon>
        <taxon>ecological metagenomes</taxon>
    </lineage>
</organism>
<accession>A0A644WW89</accession>
<dbReference type="SUPFAM" id="SSF116734">
    <property type="entry name" value="DNA methylase specificity domain"/>
    <property type="match status" value="2"/>
</dbReference>
<reference evidence="5" key="1">
    <citation type="submission" date="2019-08" db="EMBL/GenBank/DDBJ databases">
        <authorList>
            <person name="Kucharzyk K."/>
            <person name="Murdoch R.W."/>
            <person name="Higgins S."/>
            <person name="Loffler F."/>
        </authorList>
    </citation>
    <scope>NUCLEOTIDE SEQUENCE</scope>
</reference>
<sequence length="413" mass="46820">MSNLIHSKLLRDIIKLDKGKPPAQEGYYGLDAVLYLTPDYLRGGAQPEHIKPSSNAVHVKDGETIILWDGSNAGEIFRSKKGVLASTMARVKHCEDYDNEYFFFALKVWESYLKGQTSGSGIPHVDKEVLGRLTLIQFPKREQSKIAEILSKVEQAIEQTENLITKQQRIKKGLMQDLLTRGIDEHGNLRSEDTHEFKDSPLGRIPVDWVCSLLSYFVPSAEYGISTPLGDFGTPVVRMNNFSEGEAEVSDLKYTELMPPEKLWLRDGDVLFNRTNSWEHVGRTGIWRCQIVKATFASYLVRLNPDPDRLLSEMLNIWLNWEPTQIAMRRTATPAVQQVNINPTNLRSIYAAFPICLNEQGEIVKRLESMRKTIGLTMESLAKLYSLKTALMQDLLTGNRLVTPLLRKTEGHS</sequence>
<feature type="domain" description="Type I restriction modification DNA specificity" evidence="4">
    <location>
        <begin position="10"/>
        <end position="162"/>
    </location>
</feature>
<dbReference type="GO" id="GO:0009307">
    <property type="term" value="P:DNA restriction-modification system"/>
    <property type="evidence" value="ECO:0007669"/>
    <property type="project" value="UniProtKB-KW"/>
</dbReference>
<evidence type="ECO:0000259" key="4">
    <source>
        <dbReference type="Pfam" id="PF01420"/>
    </source>
</evidence>
<dbReference type="InterPro" id="IPR052021">
    <property type="entry name" value="Type-I_RS_S_subunit"/>
</dbReference>
<dbReference type="PANTHER" id="PTHR30408">
    <property type="entry name" value="TYPE-1 RESTRICTION ENZYME ECOKI SPECIFICITY PROTEIN"/>
    <property type="match status" value="1"/>
</dbReference>
<name>A0A644WW89_9ZZZZ</name>
<dbReference type="Pfam" id="PF01420">
    <property type="entry name" value="Methylase_S"/>
    <property type="match status" value="1"/>
</dbReference>
<dbReference type="Gene3D" id="1.10.287.1120">
    <property type="entry name" value="Bipartite methylase S protein"/>
    <property type="match status" value="1"/>
</dbReference>
<protein>
    <recommendedName>
        <fullName evidence="4">Type I restriction modification DNA specificity domain-containing protein</fullName>
    </recommendedName>
</protein>
<dbReference type="PANTHER" id="PTHR30408:SF12">
    <property type="entry name" value="TYPE I RESTRICTION ENZYME MJAVIII SPECIFICITY SUBUNIT"/>
    <property type="match status" value="1"/>
</dbReference>
<proteinExistence type="inferred from homology"/>
<comment type="caution">
    <text evidence="5">The sequence shown here is derived from an EMBL/GenBank/DDBJ whole genome shotgun (WGS) entry which is preliminary data.</text>
</comment>
<keyword evidence="3" id="KW-0238">DNA-binding</keyword>
<comment type="similarity">
    <text evidence="1">Belongs to the type-I restriction system S methylase family.</text>
</comment>
<dbReference type="InterPro" id="IPR044946">
    <property type="entry name" value="Restrct_endonuc_typeI_TRD_sf"/>
</dbReference>
<evidence type="ECO:0000256" key="1">
    <source>
        <dbReference type="ARBA" id="ARBA00010923"/>
    </source>
</evidence>
<dbReference type="EMBL" id="VSSQ01001371">
    <property type="protein sequence ID" value="MPM07748.1"/>
    <property type="molecule type" value="Genomic_DNA"/>
</dbReference>
<evidence type="ECO:0000313" key="5">
    <source>
        <dbReference type="EMBL" id="MPM07748.1"/>
    </source>
</evidence>